<feature type="domain" description="Transcription factor CBF/NF-Y/archaeal histone" evidence="2">
    <location>
        <begin position="177"/>
        <end position="226"/>
    </location>
</feature>
<dbReference type="Pfam" id="PF00808">
    <property type="entry name" value="CBFD_NFYB_HMF"/>
    <property type="match status" value="1"/>
</dbReference>
<evidence type="ECO:0000313" key="3">
    <source>
        <dbReference type="EMBL" id="CAD8460006.1"/>
    </source>
</evidence>
<organism evidence="3">
    <name type="scientific">Amorphochlora amoebiformis</name>
    <dbReference type="NCBI Taxonomy" id="1561963"/>
    <lineage>
        <taxon>Eukaryota</taxon>
        <taxon>Sar</taxon>
        <taxon>Rhizaria</taxon>
        <taxon>Cercozoa</taxon>
        <taxon>Chlorarachniophyceae</taxon>
        <taxon>Amorphochlora</taxon>
    </lineage>
</organism>
<reference evidence="3" key="1">
    <citation type="submission" date="2021-01" db="EMBL/GenBank/DDBJ databases">
        <authorList>
            <person name="Corre E."/>
            <person name="Pelletier E."/>
            <person name="Niang G."/>
            <person name="Scheremetjew M."/>
            <person name="Finn R."/>
            <person name="Kale V."/>
            <person name="Holt S."/>
            <person name="Cochrane G."/>
            <person name="Meng A."/>
            <person name="Brown T."/>
            <person name="Cohen L."/>
        </authorList>
    </citation>
    <scope>NUCLEOTIDE SEQUENCE</scope>
    <source>
        <strain evidence="3">CCMP2058</strain>
    </source>
</reference>
<accession>A0A7S0H797</accession>
<protein>
    <recommendedName>
        <fullName evidence="2">Transcription factor CBF/NF-Y/archaeal histone domain-containing protein</fullName>
    </recommendedName>
</protein>
<dbReference type="InterPro" id="IPR009072">
    <property type="entry name" value="Histone-fold"/>
</dbReference>
<gene>
    <name evidence="3" type="ORF">LAMO00422_LOCUS18964</name>
</gene>
<name>A0A7S0H797_9EUKA</name>
<dbReference type="SUPFAM" id="SSF47113">
    <property type="entry name" value="Histone-fold"/>
    <property type="match status" value="1"/>
</dbReference>
<feature type="region of interest" description="Disordered" evidence="1">
    <location>
        <begin position="55"/>
        <end position="85"/>
    </location>
</feature>
<dbReference type="GO" id="GO:0046982">
    <property type="term" value="F:protein heterodimerization activity"/>
    <property type="evidence" value="ECO:0007669"/>
    <property type="project" value="InterPro"/>
</dbReference>
<dbReference type="InterPro" id="IPR036910">
    <property type="entry name" value="HMG_box_dom_sf"/>
</dbReference>
<feature type="region of interest" description="Disordered" evidence="1">
    <location>
        <begin position="128"/>
        <end position="155"/>
    </location>
</feature>
<dbReference type="Gene3D" id="1.10.20.10">
    <property type="entry name" value="Histone, subunit A"/>
    <property type="match status" value="1"/>
</dbReference>
<evidence type="ECO:0000256" key="1">
    <source>
        <dbReference type="SAM" id="MobiDB-lite"/>
    </source>
</evidence>
<feature type="compositionally biased region" description="Low complexity" evidence="1">
    <location>
        <begin position="70"/>
        <end position="84"/>
    </location>
</feature>
<dbReference type="SUPFAM" id="SSF47095">
    <property type="entry name" value="HMG-box"/>
    <property type="match status" value="1"/>
</dbReference>
<dbReference type="Gene3D" id="1.10.30.10">
    <property type="entry name" value="High mobility group box domain"/>
    <property type="match status" value="1"/>
</dbReference>
<dbReference type="EMBL" id="HBEM01027816">
    <property type="protein sequence ID" value="CAD8460006.1"/>
    <property type="molecule type" value="Transcribed_RNA"/>
</dbReference>
<sequence>MSVSRYSKEEVVKLENATNEFMLSNGTINWKGLFEKHKFPGREQSNIKVKYNALKRSKQKKRERQAEVSAAAAAANGAPHNNGASTAFERFAQKTTARLRTDEPNLDQKAREKKINDLWGKLTDTQKAKFGSQTSRKRKGGIRDYFSTSGSGSVRAKKQRRKEELKMYETAATTGTTLPQGKVKRVMRSATPTSTTKEAVALIAKATEMFVLWLAEKSAKVSGHRKLSVDDMIMASKCQEEARFIRVALFNDYTPEGM</sequence>
<proteinExistence type="predicted"/>
<evidence type="ECO:0000259" key="2">
    <source>
        <dbReference type="Pfam" id="PF00808"/>
    </source>
</evidence>
<dbReference type="InterPro" id="IPR003958">
    <property type="entry name" value="CBFA_NFYB_domain"/>
</dbReference>
<dbReference type="AlphaFoldDB" id="A0A7S0H797"/>